<feature type="domain" description="CBS" evidence="10">
    <location>
        <begin position="296"/>
        <end position="363"/>
    </location>
</feature>
<dbReference type="InterPro" id="IPR002550">
    <property type="entry name" value="CNNM"/>
</dbReference>
<keyword evidence="3" id="KW-0677">Repeat</keyword>
<keyword evidence="2 7" id="KW-0812">Transmembrane</keyword>
<evidence type="ECO:0000256" key="5">
    <source>
        <dbReference type="ARBA" id="ARBA00023136"/>
    </source>
</evidence>
<dbReference type="InterPro" id="IPR044751">
    <property type="entry name" value="Ion_transp-like_CBS"/>
</dbReference>
<keyword evidence="6" id="KW-0129">CBS domain</keyword>
<evidence type="ECO:0000256" key="9">
    <source>
        <dbReference type="SAM" id="SignalP"/>
    </source>
</evidence>
<feature type="domain" description="CNNM transmembrane" evidence="11">
    <location>
        <begin position="39"/>
        <end position="226"/>
    </location>
</feature>
<comment type="subcellular location">
    <subcellularLocation>
        <location evidence="1">Membrane</location>
        <topology evidence="1">Multi-pass membrane protein</topology>
    </subcellularLocation>
</comment>
<reference evidence="12" key="2">
    <citation type="journal article" date="2023" name="Microbiol Resour">
        <title>Decontamination and Annotation of the Draft Genome Sequence of the Oomycete Lagenidium giganteum ARSEF 373.</title>
        <authorList>
            <person name="Morgan W.R."/>
            <person name="Tartar A."/>
        </authorList>
    </citation>
    <scope>NUCLEOTIDE SEQUENCE</scope>
    <source>
        <strain evidence="12">ARSEF 373</strain>
    </source>
</reference>
<proteinExistence type="predicted"/>
<keyword evidence="9" id="KW-0732">Signal</keyword>
<dbReference type="Proteomes" id="UP001146120">
    <property type="component" value="Unassembled WGS sequence"/>
</dbReference>
<dbReference type="Pfam" id="PF00571">
    <property type="entry name" value="CBS"/>
    <property type="match status" value="1"/>
</dbReference>
<feature type="transmembrane region" description="Helical" evidence="8">
    <location>
        <begin position="137"/>
        <end position="154"/>
    </location>
</feature>
<evidence type="ECO:0008006" key="14">
    <source>
        <dbReference type="Google" id="ProtNLM"/>
    </source>
</evidence>
<feature type="transmembrane region" description="Helical" evidence="8">
    <location>
        <begin position="44"/>
        <end position="68"/>
    </location>
</feature>
<keyword evidence="4 7" id="KW-1133">Transmembrane helix</keyword>
<keyword evidence="5 7" id="KW-0472">Membrane</keyword>
<reference evidence="12" key="1">
    <citation type="submission" date="2022-11" db="EMBL/GenBank/DDBJ databases">
        <authorList>
            <person name="Morgan W.R."/>
            <person name="Tartar A."/>
        </authorList>
    </citation>
    <scope>NUCLEOTIDE SEQUENCE</scope>
    <source>
        <strain evidence="12">ARSEF 373</strain>
    </source>
</reference>
<evidence type="ECO:0000259" key="11">
    <source>
        <dbReference type="PROSITE" id="PS51846"/>
    </source>
</evidence>
<evidence type="ECO:0000256" key="8">
    <source>
        <dbReference type="SAM" id="Phobius"/>
    </source>
</evidence>
<evidence type="ECO:0000313" key="13">
    <source>
        <dbReference type="Proteomes" id="UP001146120"/>
    </source>
</evidence>
<dbReference type="AlphaFoldDB" id="A0AAV2Z6E5"/>
<dbReference type="PROSITE" id="PS51371">
    <property type="entry name" value="CBS"/>
    <property type="match status" value="1"/>
</dbReference>
<dbReference type="PROSITE" id="PS51846">
    <property type="entry name" value="CNNM"/>
    <property type="match status" value="1"/>
</dbReference>
<comment type="caution">
    <text evidence="12">The sequence shown here is derived from an EMBL/GenBank/DDBJ whole genome shotgun (WGS) entry which is preliminary data.</text>
</comment>
<name>A0AAV2Z6E5_9STRA</name>
<gene>
    <name evidence="12" type="ORF">N0F65_011015</name>
</gene>
<dbReference type="Gene3D" id="3.10.580.10">
    <property type="entry name" value="CBS-domain"/>
    <property type="match status" value="1"/>
</dbReference>
<evidence type="ECO:0000256" key="4">
    <source>
        <dbReference type="ARBA" id="ARBA00022989"/>
    </source>
</evidence>
<evidence type="ECO:0000256" key="6">
    <source>
        <dbReference type="PROSITE-ProRule" id="PRU00703"/>
    </source>
</evidence>
<dbReference type="Pfam" id="PF01595">
    <property type="entry name" value="CNNM"/>
    <property type="match status" value="1"/>
</dbReference>
<evidence type="ECO:0000256" key="3">
    <source>
        <dbReference type="ARBA" id="ARBA00022737"/>
    </source>
</evidence>
<dbReference type="GO" id="GO:0010960">
    <property type="term" value="P:magnesium ion homeostasis"/>
    <property type="evidence" value="ECO:0007669"/>
    <property type="project" value="InterPro"/>
</dbReference>
<dbReference type="InterPro" id="IPR045095">
    <property type="entry name" value="ACDP"/>
</dbReference>
<dbReference type="CDD" id="cd04590">
    <property type="entry name" value="CBS_pair_CorC_HlyC_assoc"/>
    <property type="match status" value="1"/>
</dbReference>
<feature type="chain" id="PRO_5043920879" description="CNNM transmembrane domain-containing protein" evidence="9">
    <location>
        <begin position="18"/>
        <end position="412"/>
    </location>
</feature>
<dbReference type="InterPro" id="IPR046342">
    <property type="entry name" value="CBS_dom_sf"/>
</dbReference>
<evidence type="ECO:0000256" key="7">
    <source>
        <dbReference type="PROSITE-ProRule" id="PRU01193"/>
    </source>
</evidence>
<dbReference type="InterPro" id="IPR000644">
    <property type="entry name" value="CBS_dom"/>
</dbReference>
<organism evidence="12 13">
    <name type="scientific">Lagenidium giganteum</name>
    <dbReference type="NCBI Taxonomy" id="4803"/>
    <lineage>
        <taxon>Eukaryota</taxon>
        <taxon>Sar</taxon>
        <taxon>Stramenopiles</taxon>
        <taxon>Oomycota</taxon>
        <taxon>Peronosporomycetes</taxon>
        <taxon>Pythiales</taxon>
        <taxon>Pythiaceae</taxon>
    </lineage>
</organism>
<evidence type="ECO:0000313" key="12">
    <source>
        <dbReference type="EMBL" id="DBA02543.1"/>
    </source>
</evidence>
<accession>A0AAV2Z6E5</accession>
<dbReference type="SUPFAM" id="SSF54631">
    <property type="entry name" value="CBS-domain pair"/>
    <property type="match status" value="1"/>
</dbReference>
<feature type="signal peptide" evidence="9">
    <location>
        <begin position="1"/>
        <end position="17"/>
    </location>
</feature>
<feature type="transmembrane region" description="Helical" evidence="8">
    <location>
        <begin position="166"/>
        <end position="185"/>
    </location>
</feature>
<evidence type="ECO:0000259" key="10">
    <source>
        <dbReference type="PROSITE" id="PS51371"/>
    </source>
</evidence>
<dbReference type="PANTHER" id="PTHR12064:SF94">
    <property type="entry name" value="UNEXTENDED PROTEIN"/>
    <property type="match status" value="1"/>
</dbReference>
<dbReference type="GO" id="GO:0016020">
    <property type="term" value="C:membrane"/>
    <property type="evidence" value="ECO:0007669"/>
    <property type="project" value="UniProtKB-SubCell"/>
</dbReference>
<evidence type="ECO:0000256" key="1">
    <source>
        <dbReference type="ARBA" id="ARBA00004141"/>
    </source>
</evidence>
<protein>
    <recommendedName>
        <fullName evidence="14">CNNM transmembrane domain-containing protein</fullName>
    </recommendedName>
</protein>
<evidence type="ECO:0000256" key="2">
    <source>
        <dbReference type="ARBA" id="ARBA00022692"/>
    </source>
</evidence>
<dbReference type="PANTHER" id="PTHR12064">
    <property type="entry name" value="METAL TRANSPORTER CNNM"/>
    <property type="match status" value="1"/>
</dbReference>
<sequence>MLLSLTSLVCLLPVSGGDDTISATDAIADTPTAPQPQSSVATELFRYVFIVVLVTMSAMFSGLTLGLMSLDKVGLEVIIGAGENETATDEERDKGDAARRILPVRESGNLLLTTLVLGNISVNSLLSILMADLTSGLVGFLVSTVVIVIFGEIVPQALCSRHALRIGSTLVPLVRGLIFIFYVIAKPVAIVLDRTIGEDIGMIFTRCELQKLLEIHVKQQALHPEEGHILRGAMGYKRKPSKLSMDMIKKIYKRGFSRIPVYDKDPNNIVGIIFAKDLVLINPKEEVPLQQFVQVFGRGAQRVWADSTLGEVLRVFKKGGVHMALVYDVNNSGPGDPFYELKGLVTFEDIVEEILQDKIVDDTDSPALRKVRSTCADRITMDYGECFVAVVAGGEPDTDFNAFSMTDSDEEC</sequence>
<keyword evidence="13" id="KW-1185">Reference proteome</keyword>
<feature type="non-terminal residue" evidence="12">
    <location>
        <position position="412"/>
    </location>
</feature>
<dbReference type="EMBL" id="DAKRPA010000030">
    <property type="protein sequence ID" value="DBA02543.1"/>
    <property type="molecule type" value="Genomic_DNA"/>
</dbReference>